<dbReference type="Proteomes" id="UP000600918">
    <property type="component" value="Unassembled WGS sequence"/>
</dbReference>
<evidence type="ECO:0000313" key="4">
    <source>
        <dbReference type="Proteomes" id="UP000600918"/>
    </source>
</evidence>
<gene>
    <name evidence="3" type="ORF">H0235_001693</name>
</gene>
<comment type="caution">
    <text evidence="3">The sequence shown here is derived from an EMBL/GenBank/DDBJ whole genome shotgun (WGS) entry which is preliminary data.</text>
</comment>
<feature type="transmembrane region" description="Helical" evidence="2">
    <location>
        <begin position="16"/>
        <end position="35"/>
    </location>
</feature>
<organism evidence="3 4">
    <name type="scientific">Vespula pensylvanica</name>
    <name type="common">Western yellow jacket</name>
    <name type="synonym">Wasp</name>
    <dbReference type="NCBI Taxonomy" id="30213"/>
    <lineage>
        <taxon>Eukaryota</taxon>
        <taxon>Metazoa</taxon>
        <taxon>Ecdysozoa</taxon>
        <taxon>Arthropoda</taxon>
        <taxon>Hexapoda</taxon>
        <taxon>Insecta</taxon>
        <taxon>Pterygota</taxon>
        <taxon>Neoptera</taxon>
        <taxon>Endopterygota</taxon>
        <taxon>Hymenoptera</taxon>
        <taxon>Apocrita</taxon>
        <taxon>Aculeata</taxon>
        <taxon>Vespoidea</taxon>
        <taxon>Vespidae</taxon>
        <taxon>Vespinae</taxon>
        <taxon>Vespula</taxon>
    </lineage>
</organism>
<feature type="compositionally biased region" description="Low complexity" evidence="1">
    <location>
        <begin position="97"/>
        <end position="137"/>
    </location>
</feature>
<evidence type="ECO:0000256" key="1">
    <source>
        <dbReference type="SAM" id="MobiDB-lite"/>
    </source>
</evidence>
<reference evidence="3" key="1">
    <citation type="journal article" date="2020" name="G3 (Bethesda)">
        <title>High-Quality Assemblies for Three Invasive Social Wasps from the &lt;i&gt;Vespula&lt;/i&gt; Genus.</title>
        <authorList>
            <person name="Harrop T.W.R."/>
            <person name="Guhlin J."/>
            <person name="McLaughlin G.M."/>
            <person name="Permina E."/>
            <person name="Stockwell P."/>
            <person name="Gilligan J."/>
            <person name="Le Lec M.F."/>
            <person name="Gruber M.A.M."/>
            <person name="Quinn O."/>
            <person name="Lovegrove M."/>
            <person name="Duncan E.J."/>
            <person name="Remnant E.J."/>
            <person name="Van Eeckhoven J."/>
            <person name="Graham B."/>
            <person name="Knapp R.A."/>
            <person name="Langford K.W."/>
            <person name="Kronenberg Z."/>
            <person name="Press M.O."/>
            <person name="Eacker S.M."/>
            <person name="Wilson-Rankin E.E."/>
            <person name="Purcell J."/>
            <person name="Lester P.J."/>
            <person name="Dearden P.K."/>
        </authorList>
    </citation>
    <scope>NUCLEOTIDE SEQUENCE</scope>
    <source>
        <strain evidence="3">Volc-1</strain>
    </source>
</reference>
<dbReference type="AlphaFoldDB" id="A0A834PGN4"/>
<sequence>MEEGETAGMKRDNNSWTSGMVISLRLVFFLFFTAIGREAVTFLTESAARDADFRIRTSLREVDLARLCRTGTNNERRILVHHEIGLPRHFRQLSLPTNSNRNGASSSNSNSSSTITRTSNSSSSNSSSGGSMESGQSLRQEKPAKENREESEEG</sequence>
<evidence type="ECO:0000313" key="3">
    <source>
        <dbReference type="EMBL" id="KAF7439302.1"/>
    </source>
</evidence>
<keyword evidence="2" id="KW-0812">Transmembrane</keyword>
<accession>A0A834PGN4</accession>
<keyword evidence="2" id="KW-0472">Membrane</keyword>
<proteinExistence type="predicted"/>
<name>A0A834PGN4_VESPE</name>
<feature type="region of interest" description="Disordered" evidence="1">
    <location>
        <begin position="91"/>
        <end position="154"/>
    </location>
</feature>
<dbReference type="EMBL" id="JACSDY010000001">
    <property type="protein sequence ID" value="KAF7439302.1"/>
    <property type="molecule type" value="Genomic_DNA"/>
</dbReference>
<keyword evidence="4" id="KW-1185">Reference proteome</keyword>
<protein>
    <submittedName>
        <fullName evidence="3">Uncharacterized protein</fullName>
    </submittedName>
</protein>
<keyword evidence="2" id="KW-1133">Transmembrane helix</keyword>
<evidence type="ECO:0000256" key="2">
    <source>
        <dbReference type="SAM" id="Phobius"/>
    </source>
</evidence>
<feature type="compositionally biased region" description="Basic and acidic residues" evidence="1">
    <location>
        <begin position="139"/>
        <end position="148"/>
    </location>
</feature>